<name>A0A821UXP2_9BILA</name>
<gene>
    <name evidence="1" type="ORF">UJA718_LOCUS45403</name>
</gene>
<feature type="non-terminal residue" evidence="1">
    <location>
        <position position="32"/>
    </location>
</feature>
<keyword evidence="2" id="KW-1185">Reference proteome</keyword>
<accession>A0A821UXP2</accession>
<dbReference type="EMBL" id="CAJOBP010075912">
    <property type="protein sequence ID" value="CAF4898416.1"/>
    <property type="molecule type" value="Genomic_DNA"/>
</dbReference>
<comment type="caution">
    <text evidence="1">The sequence shown here is derived from an EMBL/GenBank/DDBJ whole genome shotgun (WGS) entry which is preliminary data.</text>
</comment>
<evidence type="ECO:0000313" key="1">
    <source>
        <dbReference type="EMBL" id="CAF4898416.1"/>
    </source>
</evidence>
<protein>
    <submittedName>
        <fullName evidence="1">Uncharacterized protein</fullName>
    </submittedName>
</protein>
<dbReference type="Proteomes" id="UP000663873">
    <property type="component" value="Unassembled WGS sequence"/>
</dbReference>
<dbReference type="AlphaFoldDB" id="A0A821UXP2"/>
<sequence length="32" mass="3591">MSAKPKIIDLTKKFGTVETLTEARVNCPLEEK</sequence>
<proteinExistence type="predicted"/>
<evidence type="ECO:0000313" key="2">
    <source>
        <dbReference type="Proteomes" id="UP000663873"/>
    </source>
</evidence>
<reference evidence="1" key="1">
    <citation type="submission" date="2021-02" db="EMBL/GenBank/DDBJ databases">
        <authorList>
            <person name="Nowell W R."/>
        </authorList>
    </citation>
    <scope>NUCLEOTIDE SEQUENCE</scope>
</reference>
<organism evidence="1 2">
    <name type="scientific">Rotaria socialis</name>
    <dbReference type="NCBI Taxonomy" id="392032"/>
    <lineage>
        <taxon>Eukaryota</taxon>
        <taxon>Metazoa</taxon>
        <taxon>Spiralia</taxon>
        <taxon>Gnathifera</taxon>
        <taxon>Rotifera</taxon>
        <taxon>Eurotatoria</taxon>
        <taxon>Bdelloidea</taxon>
        <taxon>Philodinida</taxon>
        <taxon>Philodinidae</taxon>
        <taxon>Rotaria</taxon>
    </lineage>
</organism>